<dbReference type="GO" id="GO:0032993">
    <property type="term" value="C:protein-DNA complex"/>
    <property type="evidence" value="ECO:0007669"/>
    <property type="project" value="TreeGrafter"/>
</dbReference>
<dbReference type="PANTHER" id="PTHR48111">
    <property type="entry name" value="REGULATOR OF RPOS"/>
    <property type="match status" value="1"/>
</dbReference>
<evidence type="ECO:0000256" key="4">
    <source>
        <dbReference type="ARBA" id="ARBA00023125"/>
    </source>
</evidence>
<evidence type="ECO:0000256" key="6">
    <source>
        <dbReference type="PROSITE-ProRule" id="PRU00169"/>
    </source>
</evidence>
<dbReference type="InterPro" id="IPR001867">
    <property type="entry name" value="OmpR/PhoB-type_DNA-bd"/>
</dbReference>
<dbReference type="PANTHER" id="PTHR48111:SF71">
    <property type="entry name" value="TRANSCRIPTIONAL REGULATORY PROTEIN PHOP"/>
    <property type="match status" value="1"/>
</dbReference>
<dbReference type="Proteomes" id="UP001320119">
    <property type="component" value="Chromosome"/>
</dbReference>
<dbReference type="FunFam" id="1.10.10.10:FF:000005">
    <property type="entry name" value="Two-component system response regulator"/>
    <property type="match status" value="1"/>
</dbReference>
<evidence type="ECO:0000256" key="5">
    <source>
        <dbReference type="ARBA" id="ARBA00023163"/>
    </source>
</evidence>
<dbReference type="SMART" id="SM00862">
    <property type="entry name" value="Trans_reg_C"/>
    <property type="match status" value="1"/>
</dbReference>
<dbReference type="InterPro" id="IPR011006">
    <property type="entry name" value="CheY-like_superfamily"/>
</dbReference>
<dbReference type="FunFam" id="3.40.50.2300:FF:000002">
    <property type="entry name" value="DNA-binding response regulator PhoP"/>
    <property type="match status" value="1"/>
</dbReference>
<dbReference type="Pfam" id="PF00072">
    <property type="entry name" value="Response_reg"/>
    <property type="match status" value="1"/>
</dbReference>
<dbReference type="AlphaFoldDB" id="A0AAN1WG24"/>
<gene>
    <name evidence="10" type="ORF">MARGE09_P1139</name>
</gene>
<dbReference type="GO" id="GO:0000976">
    <property type="term" value="F:transcription cis-regulatory region binding"/>
    <property type="evidence" value="ECO:0007669"/>
    <property type="project" value="TreeGrafter"/>
</dbReference>
<dbReference type="InterPro" id="IPR039420">
    <property type="entry name" value="WalR-like"/>
</dbReference>
<dbReference type="InterPro" id="IPR001789">
    <property type="entry name" value="Sig_transdc_resp-reg_receiver"/>
</dbReference>
<keyword evidence="3" id="KW-0805">Transcription regulation</keyword>
<keyword evidence="5" id="KW-0804">Transcription</keyword>
<name>A0AAN1WG24_9GAMM</name>
<reference evidence="10 11" key="1">
    <citation type="journal article" date="2022" name="IScience">
        <title>An ultrasensitive nanofiber-based assay for enzymatic hydrolysis and deep-sea microbial degradation of cellulose.</title>
        <authorList>
            <person name="Tsudome M."/>
            <person name="Tachioka M."/>
            <person name="Miyazaki M."/>
            <person name="Uchimura K."/>
            <person name="Tsuda M."/>
            <person name="Takaki Y."/>
            <person name="Deguchi S."/>
        </authorList>
    </citation>
    <scope>NUCLEOTIDE SEQUENCE [LARGE SCALE GENOMIC DNA]</scope>
    <source>
        <strain evidence="10 11">GE09</strain>
    </source>
</reference>
<dbReference type="Gene3D" id="6.10.250.690">
    <property type="match status" value="1"/>
</dbReference>
<evidence type="ECO:0000256" key="7">
    <source>
        <dbReference type="PROSITE-ProRule" id="PRU01091"/>
    </source>
</evidence>
<feature type="modified residue" description="4-aspartylphosphate" evidence="6">
    <location>
        <position position="51"/>
    </location>
</feature>
<evidence type="ECO:0000259" key="8">
    <source>
        <dbReference type="PROSITE" id="PS50110"/>
    </source>
</evidence>
<dbReference type="SUPFAM" id="SSF52172">
    <property type="entry name" value="CheY-like"/>
    <property type="match status" value="1"/>
</dbReference>
<dbReference type="CDD" id="cd19934">
    <property type="entry name" value="REC_OmpR_EcPhoP-like"/>
    <property type="match status" value="1"/>
</dbReference>
<feature type="domain" description="OmpR/PhoB-type" evidence="9">
    <location>
        <begin position="124"/>
        <end position="222"/>
    </location>
</feature>
<evidence type="ECO:0000256" key="1">
    <source>
        <dbReference type="ARBA" id="ARBA00022553"/>
    </source>
</evidence>
<dbReference type="InterPro" id="IPR036388">
    <property type="entry name" value="WH-like_DNA-bd_sf"/>
</dbReference>
<evidence type="ECO:0000256" key="3">
    <source>
        <dbReference type="ARBA" id="ARBA00023015"/>
    </source>
</evidence>
<keyword evidence="1 6" id="KW-0597">Phosphoprotein</keyword>
<accession>A0AAN1WG24</accession>
<dbReference type="GO" id="GO:0000156">
    <property type="term" value="F:phosphorelay response regulator activity"/>
    <property type="evidence" value="ECO:0007669"/>
    <property type="project" value="TreeGrafter"/>
</dbReference>
<dbReference type="Pfam" id="PF00486">
    <property type="entry name" value="Trans_reg_C"/>
    <property type="match status" value="1"/>
</dbReference>
<keyword evidence="4 7" id="KW-0238">DNA-binding</keyword>
<dbReference type="GO" id="GO:0005829">
    <property type="term" value="C:cytosol"/>
    <property type="evidence" value="ECO:0007669"/>
    <property type="project" value="TreeGrafter"/>
</dbReference>
<dbReference type="EMBL" id="AP023086">
    <property type="protein sequence ID" value="BCD96939.1"/>
    <property type="molecule type" value="Genomic_DNA"/>
</dbReference>
<dbReference type="PROSITE" id="PS50110">
    <property type="entry name" value="RESPONSE_REGULATORY"/>
    <property type="match status" value="1"/>
</dbReference>
<keyword evidence="11" id="KW-1185">Reference proteome</keyword>
<dbReference type="RefSeq" id="WP_236986422.1">
    <property type="nucleotide sequence ID" value="NZ_AP023086.1"/>
</dbReference>
<evidence type="ECO:0000313" key="11">
    <source>
        <dbReference type="Proteomes" id="UP001320119"/>
    </source>
</evidence>
<dbReference type="GO" id="GO:0006355">
    <property type="term" value="P:regulation of DNA-templated transcription"/>
    <property type="evidence" value="ECO:0007669"/>
    <property type="project" value="InterPro"/>
</dbReference>
<sequence length="242" mass="26761">MRLLVVEDEMAIRNQLADYLGGLGFAVDVAADGKEGLYFAKEYDYDLAIVDIGLPEIDGIELISQARAAGKSYPVLILTARGNWQDKVKGLEAGADDYLVKPFHNEELRARVNALIRRASGHAKPQLEFGPVTIDTAAKQVLLNGKEVELTSYEYNTLEYLAHHAGEAISKTVLTEHLYQQDFERDSNVIEVFIGRLRKKLDPKGELQLITTIRGQGYRFNTDPTSVHNSVANSDKGADVVG</sequence>
<keyword evidence="2" id="KW-0902">Two-component regulatory system</keyword>
<dbReference type="PROSITE" id="PS51755">
    <property type="entry name" value="OMPR_PHOB"/>
    <property type="match status" value="1"/>
</dbReference>
<protein>
    <submittedName>
        <fullName evidence="10">Two-component system, OmpR family, response regulator PhoP</fullName>
    </submittedName>
</protein>
<dbReference type="KEGG" id="marq:MARGE09_P1139"/>
<feature type="DNA-binding region" description="OmpR/PhoB-type" evidence="7">
    <location>
        <begin position="124"/>
        <end position="222"/>
    </location>
</feature>
<dbReference type="Gene3D" id="1.10.10.10">
    <property type="entry name" value="Winged helix-like DNA-binding domain superfamily/Winged helix DNA-binding domain"/>
    <property type="match status" value="1"/>
</dbReference>
<feature type="domain" description="Response regulatory" evidence="8">
    <location>
        <begin position="2"/>
        <end position="116"/>
    </location>
</feature>
<organism evidence="10 11">
    <name type="scientific">Marinagarivorans cellulosilyticus</name>
    <dbReference type="NCBI Taxonomy" id="2721545"/>
    <lineage>
        <taxon>Bacteria</taxon>
        <taxon>Pseudomonadati</taxon>
        <taxon>Pseudomonadota</taxon>
        <taxon>Gammaproteobacteria</taxon>
        <taxon>Cellvibrionales</taxon>
        <taxon>Cellvibrionaceae</taxon>
        <taxon>Marinagarivorans</taxon>
    </lineage>
</organism>
<evidence type="ECO:0000259" key="9">
    <source>
        <dbReference type="PROSITE" id="PS51755"/>
    </source>
</evidence>
<dbReference type="Gene3D" id="3.40.50.2300">
    <property type="match status" value="1"/>
</dbReference>
<evidence type="ECO:0000313" key="10">
    <source>
        <dbReference type="EMBL" id="BCD96939.1"/>
    </source>
</evidence>
<dbReference type="CDD" id="cd00383">
    <property type="entry name" value="trans_reg_C"/>
    <property type="match status" value="1"/>
</dbReference>
<proteinExistence type="predicted"/>
<evidence type="ECO:0000256" key="2">
    <source>
        <dbReference type="ARBA" id="ARBA00023012"/>
    </source>
</evidence>
<dbReference type="SMART" id="SM00448">
    <property type="entry name" value="REC"/>
    <property type="match status" value="1"/>
</dbReference>